<organism evidence="4 5">
    <name type="scientific">Pleomassaria siparia CBS 279.74</name>
    <dbReference type="NCBI Taxonomy" id="1314801"/>
    <lineage>
        <taxon>Eukaryota</taxon>
        <taxon>Fungi</taxon>
        <taxon>Dikarya</taxon>
        <taxon>Ascomycota</taxon>
        <taxon>Pezizomycotina</taxon>
        <taxon>Dothideomycetes</taxon>
        <taxon>Pleosporomycetidae</taxon>
        <taxon>Pleosporales</taxon>
        <taxon>Pleomassariaceae</taxon>
        <taxon>Pleomassaria</taxon>
    </lineage>
</organism>
<protein>
    <submittedName>
        <fullName evidence="4">ABC1-domain-containing protein</fullName>
    </submittedName>
</protein>
<feature type="domain" description="ABC1 atypical kinase-like" evidence="3">
    <location>
        <begin position="177"/>
        <end position="493"/>
    </location>
</feature>
<sequence>MIHGLPVLRRLPAQNANNRLLTSTLALNRCRQPSSLVRNVQSSAWQPLRPPNPADLPKPRPRVIKPPFRQRKWVRRLFAVSAVLGTAYVADTQLNAASITRSLRTFRLGLLVGIDYKINFRAHPPLASSIEALHARNAQRLFDLLRHNGGLYLKIGQAIAMQSAILPPEFQVMFQKMFDDAPQNEWWEAERVIREDFGGKSVEEVFGVSFTGEEGKGVMEKTARASASVAQVHWARLADGREVAIKIQKREIANQVGWDLWAFKVVARAYTWWFDIPLYTLVPYISERLMLETDFENEANNAEDMERLVAGEKRLNGRVYIPKVYRELSSKRVMTAEWIEGVRLWDKEAITNSWHGGWHTGSAGAGGSQLPPVPKDNTKFDTRVPPDAPKNELFKPDRTSWRGKDGKGGLGVSLKTTMNTIVDLFSAQIFLWGIVHCDPHPGNIFVRRLPNGKPEVVLIDHGLYIRMDPKFRHQYALFWKSLMAFDNDTIKEIVTSWGIGNPDIFASATLMRPYEGGDKHTLNELRKGGSGRDQKERAFAMQTKARDGIKQILGDETKWPRELIFIGRNLRIVQGNNQFLGSPVNRIKITGLWASRALAESKDLLWSERWKNYINHLRFRVVLVVSDVWFLWSKVKQIIGVGGGMEDDIEQRMKVMAKDMGIELNHGVFEG</sequence>
<dbReference type="PANTHER" id="PTHR43173">
    <property type="entry name" value="ABC1 FAMILY PROTEIN"/>
    <property type="match status" value="1"/>
</dbReference>
<evidence type="ECO:0000256" key="1">
    <source>
        <dbReference type="ARBA" id="ARBA00009670"/>
    </source>
</evidence>
<accession>A0A6G1KBR8</accession>
<dbReference type="Pfam" id="PF03109">
    <property type="entry name" value="ABC1"/>
    <property type="match status" value="1"/>
</dbReference>
<dbReference type="CDD" id="cd13969">
    <property type="entry name" value="ADCK1-like"/>
    <property type="match status" value="1"/>
</dbReference>
<evidence type="ECO:0000256" key="2">
    <source>
        <dbReference type="SAM" id="MobiDB-lite"/>
    </source>
</evidence>
<reference evidence="4" key="1">
    <citation type="journal article" date="2020" name="Stud. Mycol.">
        <title>101 Dothideomycetes genomes: a test case for predicting lifestyles and emergence of pathogens.</title>
        <authorList>
            <person name="Haridas S."/>
            <person name="Albert R."/>
            <person name="Binder M."/>
            <person name="Bloem J."/>
            <person name="Labutti K."/>
            <person name="Salamov A."/>
            <person name="Andreopoulos B."/>
            <person name="Baker S."/>
            <person name="Barry K."/>
            <person name="Bills G."/>
            <person name="Bluhm B."/>
            <person name="Cannon C."/>
            <person name="Castanera R."/>
            <person name="Culley D."/>
            <person name="Daum C."/>
            <person name="Ezra D."/>
            <person name="Gonzalez J."/>
            <person name="Henrissat B."/>
            <person name="Kuo A."/>
            <person name="Liang C."/>
            <person name="Lipzen A."/>
            <person name="Lutzoni F."/>
            <person name="Magnuson J."/>
            <person name="Mondo S."/>
            <person name="Nolan M."/>
            <person name="Ohm R."/>
            <person name="Pangilinan J."/>
            <person name="Park H.-J."/>
            <person name="Ramirez L."/>
            <person name="Alfaro M."/>
            <person name="Sun H."/>
            <person name="Tritt A."/>
            <person name="Yoshinaga Y."/>
            <person name="Zwiers L.-H."/>
            <person name="Turgeon B."/>
            <person name="Goodwin S."/>
            <person name="Spatafora J."/>
            <person name="Crous P."/>
            <person name="Grigoriev I."/>
        </authorList>
    </citation>
    <scope>NUCLEOTIDE SEQUENCE</scope>
    <source>
        <strain evidence="4">CBS 279.74</strain>
    </source>
</reference>
<dbReference type="InterPro" id="IPR045307">
    <property type="entry name" value="ADCK1_dom"/>
</dbReference>
<dbReference type="Proteomes" id="UP000799428">
    <property type="component" value="Unassembled WGS sequence"/>
</dbReference>
<dbReference type="PANTHER" id="PTHR43173:SF37">
    <property type="entry name" value="ABC1 FAMILY PROTEIN C10F6.14C"/>
    <property type="match status" value="1"/>
</dbReference>
<dbReference type="InterPro" id="IPR004147">
    <property type="entry name" value="ABC1_dom"/>
</dbReference>
<evidence type="ECO:0000259" key="3">
    <source>
        <dbReference type="Pfam" id="PF03109"/>
    </source>
</evidence>
<feature type="region of interest" description="Disordered" evidence="2">
    <location>
        <begin position="41"/>
        <end position="61"/>
    </location>
</feature>
<dbReference type="InterPro" id="IPR011009">
    <property type="entry name" value="Kinase-like_dom_sf"/>
</dbReference>
<keyword evidence="5" id="KW-1185">Reference proteome</keyword>
<evidence type="ECO:0000313" key="5">
    <source>
        <dbReference type="Proteomes" id="UP000799428"/>
    </source>
</evidence>
<comment type="similarity">
    <text evidence="1">Belongs to the protein kinase superfamily. ADCK protein kinase family.</text>
</comment>
<feature type="region of interest" description="Disordered" evidence="2">
    <location>
        <begin position="380"/>
        <end position="400"/>
    </location>
</feature>
<dbReference type="SUPFAM" id="SSF56112">
    <property type="entry name" value="Protein kinase-like (PK-like)"/>
    <property type="match status" value="1"/>
</dbReference>
<dbReference type="AlphaFoldDB" id="A0A6G1KBR8"/>
<name>A0A6G1KBR8_9PLEO</name>
<dbReference type="OrthoDB" id="427480at2759"/>
<gene>
    <name evidence="4" type="ORF">K504DRAFT_455474</name>
</gene>
<dbReference type="EMBL" id="MU005770">
    <property type="protein sequence ID" value="KAF2709807.1"/>
    <property type="molecule type" value="Genomic_DNA"/>
</dbReference>
<evidence type="ECO:0000313" key="4">
    <source>
        <dbReference type="EMBL" id="KAF2709807.1"/>
    </source>
</evidence>
<dbReference type="InterPro" id="IPR051130">
    <property type="entry name" value="Mito_struct-func_regulator"/>
</dbReference>
<proteinExistence type="inferred from homology"/>